<gene>
    <name evidence="1" type="ORF">ISF26_05210</name>
</gene>
<proteinExistence type="predicted"/>
<evidence type="ECO:0000313" key="2">
    <source>
        <dbReference type="Proteomes" id="UP001054846"/>
    </source>
</evidence>
<dbReference type="EMBL" id="CP063845">
    <property type="protein sequence ID" value="UFP95641.1"/>
    <property type="molecule type" value="Genomic_DNA"/>
</dbReference>
<reference evidence="1 2" key="1">
    <citation type="journal article" date="2021" name="Genome Biol. Evol.">
        <title>Complete Genome Sequencing of a Novel Gloeobacter Species from a Waterfall Cave in Mexico.</title>
        <authorList>
            <person name="Saw J.H."/>
            <person name="Cardona T."/>
            <person name="Montejano G."/>
        </authorList>
    </citation>
    <scope>NUCLEOTIDE SEQUENCE [LARGE SCALE GENOMIC DNA]</scope>
    <source>
        <strain evidence="1">MG652769</strain>
    </source>
</reference>
<organism evidence="1 2">
    <name type="scientific">Gloeobacter morelensis MG652769</name>
    <dbReference type="NCBI Taxonomy" id="2781736"/>
    <lineage>
        <taxon>Bacteria</taxon>
        <taxon>Bacillati</taxon>
        <taxon>Cyanobacteriota</taxon>
        <taxon>Cyanophyceae</taxon>
        <taxon>Gloeobacterales</taxon>
        <taxon>Gloeobacteraceae</taxon>
        <taxon>Gloeobacter</taxon>
        <taxon>Gloeobacter morelensis</taxon>
    </lineage>
</organism>
<evidence type="ECO:0000313" key="1">
    <source>
        <dbReference type="EMBL" id="UFP95641.1"/>
    </source>
</evidence>
<dbReference type="RefSeq" id="WP_230842866.1">
    <property type="nucleotide sequence ID" value="NZ_CP063845.1"/>
</dbReference>
<keyword evidence="2" id="KW-1185">Reference proteome</keyword>
<name>A0ABY3PPN1_9CYAN</name>
<sequence>MKKYVQLLLTVGVLLSALFVLVNRLGAVPNQRTGYLIGIQELNNLGPIGDNGVLKLGPVDLTGLPMSPDFVTATAEAQMGIANSCVKLEMLLNYTYSGLTGVPNNMAGGTDNTDCQVNGGGNQKDERTYTLASVTANIDDSQTSMSLSVFAYFFGNNENASKVTLRTVRLSYYSLEPPTAGAVQPVQLAPSAFNGLVIYPSVATFFGKYFVYIDNQRYEPAIDTNGYLKGNLLSSALGARQIGFFLPENSLYQSPLLYLQNGDPASAQKLTVQGMTTKGTYTAPGVYGNPIGLQALDLREVNWLSGYLIPYPKPATLVAIPAASTVASGQTLRVTLSMSGIDPGTLRARIGGTETYPAATNSPKWRELIDKGKGAIELNLSGSTGQSVPVILMARPLDSDQELAYSFVVTIK</sequence>
<accession>A0ABY3PPN1</accession>
<protein>
    <submittedName>
        <fullName evidence="1">Uncharacterized protein</fullName>
    </submittedName>
</protein>
<dbReference type="Proteomes" id="UP001054846">
    <property type="component" value="Chromosome"/>
</dbReference>